<sequence length="161" mass="17461">MKNSGRQAFRAPWGALLTGISGGVVVLFIAIYASGNADGKMMVLFPLLLVLALPFIIRGYKVSDGVLIIKRLGWETRFPLDSLRSVAVVPNALRGSIRLCGNGGLFVFAGLYRNKALGKFRAFVNDLNKTVVLCFAERTIVVSPDDPVAFVQAVEAFASRR</sequence>
<dbReference type="Proteomes" id="UP000346198">
    <property type="component" value="Unassembled WGS sequence"/>
</dbReference>
<feature type="domain" description="Bacterial Pleckstrin homology" evidence="2">
    <location>
        <begin position="60"/>
        <end position="155"/>
    </location>
</feature>
<gene>
    <name evidence="3" type="ORF">SCARR_03781</name>
</gene>
<organism evidence="3 4">
    <name type="scientific">Pontiella sulfatireligans</name>
    <dbReference type="NCBI Taxonomy" id="2750658"/>
    <lineage>
        <taxon>Bacteria</taxon>
        <taxon>Pseudomonadati</taxon>
        <taxon>Kiritimatiellota</taxon>
        <taxon>Kiritimatiellia</taxon>
        <taxon>Kiritimatiellales</taxon>
        <taxon>Pontiellaceae</taxon>
        <taxon>Pontiella</taxon>
    </lineage>
</organism>
<keyword evidence="1" id="KW-0472">Membrane</keyword>
<feature type="transmembrane region" description="Helical" evidence="1">
    <location>
        <begin position="12"/>
        <end position="35"/>
    </location>
</feature>
<feature type="transmembrane region" description="Helical" evidence="1">
    <location>
        <begin position="41"/>
        <end position="60"/>
    </location>
</feature>
<evidence type="ECO:0000256" key="1">
    <source>
        <dbReference type="SAM" id="Phobius"/>
    </source>
</evidence>
<evidence type="ECO:0000313" key="3">
    <source>
        <dbReference type="EMBL" id="VGO21707.1"/>
    </source>
</evidence>
<dbReference type="Pfam" id="PF10882">
    <property type="entry name" value="bPH_5"/>
    <property type="match status" value="1"/>
</dbReference>
<accession>A0A6C2UR19</accession>
<evidence type="ECO:0000313" key="4">
    <source>
        <dbReference type="Proteomes" id="UP000346198"/>
    </source>
</evidence>
<name>A0A6C2UR19_9BACT</name>
<keyword evidence="1" id="KW-1133">Transmembrane helix</keyword>
<reference evidence="3 4" key="1">
    <citation type="submission" date="2019-04" db="EMBL/GenBank/DDBJ databases">
        <authorList>
            <person name="Van Vliet M D."/>
        </authorList>
    </citation>
    <scope>NUCLEOTIDE SEQUENCE [LARGE SCALE GENOMIC DNA]</scope>
    <source>
        <strain evidence="3 4">F21</strain>
    </source>
</reference>
<dbReference type="EMBL" id="CAAHFH010000002">
    <property type="protein sequence ID" value="VGO21707.1"/>
    <property type="molecule type" value="Genomic_DNA"/>
</dbReference>
<evidence type="ECO:0000259" key="2">
    <source>
        <dbReference type="Pfam" id="PF10882"/>
    </source>
</evidence>
<dbReference type="InterPro" id="IPR027783">
    <property type="entry name" value="Bacterial_PH-related"/>
</dbReference>
<keyword evidence="1" id="KW-0812">Transmembrane</keyword>
<dbReference type="RefSeq" id="WP_168433430.1">
    <property type="nucleotide sequence ID" value="NZ_CAAHFH010000002.1"/>
</dbReference>
<keyword evidence="4" id="KW-1185">Reference proteome</keyword>
<protein>
    <recommendedName>
        <fullName evidence="2">Bacterial Pleckstrin homology domain-containing protein</fullName>
    </recommendedName>
</protein>
<proteinExistence type="predicted"/>
<dbReference type="AlphaFoldDB" id="A0A6C2UR19"/>